<evidence type="ECO:0000313" key="2">
    <source>
        <dbReference type="EMBL" id="MBD1372881.1"/>
    </source>
</evidence>
<proteinExistence type="predicted"/>
<gene>
    <name evidence="2" type="ORF">IC620_10990</name>
</gene>
<accession>A0A926N6X7</accession>
<dbReference type="EMBL" id="JACXAH010000014">
    <property type="protein sequence ID" value="MBD1372881.1"/>
    <property type="molecule type" value="Genomic_DNA"/>
</dbReference>
<name>A0A926N6X7_9BACL</name>
<sequence>MHNWLDAGGFTPLGPIADGANAVIYLTEGDLGNYALSAFAMISIVGDGAKAGSKVVKYGVKKVDKDDIPDLVKNVVDGTVLKEVAEIGQNKISHIMAEKHDWHKVVSNPESWDDISIVMSKVLNEGVEVPYKGVWSKRLEINGESVLVTYAKTDRGVKVSNGWVEKN</sequence>
<dbReference type="AlphaFoldDB" id="A0A926N6X7"/>
<evidence type="ECO:0000259" key="1">
    <source>
        <dbReference type="Pfam" id="PF15534"/>
    </source>
</evidence>
<organism evidence="2 3">
    <name type="scientific">Polycladospora coralii</name>
    <dbReference type="NCBI Taxonomy" id="2771432"/>
    <lineage>
        <taxon>Bacteria</taxon>
        <taxon>Bacillati</taxon>
        <taxon>Bacillota</taxon>
        <taxon>Bacilli</taxon>
        <taxon>Bacillales</taxon>
        <taxon>Thermoactinomycetaceae</taxon>
        <taxon>Polycladospora</taxon>
    </lineage>
</organism>
<dbReference type="Proteomes" id="UP000661691">
    <property type="component" value="Unassembled WGS sequence"/>
</dbReference>
<keyword evidence="3" id="KW-1185">Reference proteome</keyword>
<protein>
    <recommendedName>
        <fullName evidence="1">Bacterial toxin 35 domain-containing protein</fullName>
    </recommendedName>
</protein>
<feature type="domain" description="Bacterial toxin 35" evidence="1">
    <location>
        <begin position="87"/>
        <end position="164"/>
    </location>
</feature>
<dbReference type="Pfam" id="PF15534">
    <property type="entry name" value="Ntox35"/>
    <property type="match status" value="1"/>
</dbReference>
<dbReference type="InterPro" id="IPR029109">
    <property type="entry name" value="Ntox35"/>
</dbReference>
<dbReference type="RefSeq" id="WP_191142202.1">
    <property type="nucleotide sequence ID" value="NZ_JACXAH010000014.1"/>
</dbReference>
<evidence type="ECO:0000313" key="3">
    <source>
        <dbReference type="Proteomes" id="UP000661691"/>
    </source>
</evidence>
<dbReference type="CDD" id="cd20745">
    <property type="entry name" value="FIX_RhsA_AHH_HNH-like"/>
    <property type="match status" value="1"/>
</dbReference>
<comment type="caution">
    <text evidence="2">The sequence shown here is derived from an EMBL/GenBank/DDBJ whole genome shotgun (WGS) entry which is preliminary data.</text>
</comment>
<reference evidence="2" key="1">
    <citation type="submission" date="2020-09" db="EMBL/GenBank/DDBJ databases">
        <title>A novel bacterium of genus Hazenella, isolated from South China Sea.</title>
        <authorList>
            <person name="Huang H."/>
            <person name="Mo K."/>
            <person name="Hu Y."/>
        </authorList>
    </citation>
    <scope>NUCLEOTIDE SEQUENCE</scope>
    <source>
        <strain evidence="2">IB182357</strain>
    </source>
</reference>